<feature type="domain" description="GtrA/DPMS transmembrane" evidence="7">
    <location>
        <begin position="17"/>
        <end position="133"/>
    </location>
</feature>
<dbReference type="AlphaFoldDB" id="A0A1F6F2D9"/>
<evidence type="ECO:0000256" key="2">
    <source>
        <dbReference type="ARBA" id="ARBA00009399"/>
    </source>
</evidence>
<gene>
    <name evidence="8" type="ORF">A3A39_03015</name>
</gene>
<feature type="transmembrane region" description="Helical" evidence="6">
    <location>
        <begin position="15"/>
        <end position="36"/>
    </location>
</feature>
<organism evidence="8 9">
    <name type="scientific">Candidatus Kaiserbacteria bacterium RIFCSPLOWO2_01_FULL_54_13</name>
    <dbReference type="NCBI Taxonomy" id="1798512"/>
    <lineage>
        <taxon>Bacteria</taxon>
        <taxon>Candidatus Kaiseribacteriota</taxon>
    </lineage>
</organism>
<keyword evidence="3 6" id="KW-0812">Transmembrane</keyword>
<dbReference type="Pfam" id="PF04138">
    <property type="entry name" value="GtrA_DPMS_TM"/>
    <property type="match status" value="1"/>
</dbReference>
<dbReference type="EMBL" id="MFLZ01000014">
    <property type="protein sequence ID" value="OGG80036.1"/>
    <property type="molecule type" value="Genomic_DNA"/>
</dbReference>
<dbReference type="GO" id="GO:0005886">
    <property type="term" value="C:plasma membrane"/>
    <property type="evidence" value="ECO:0007669"/>
    <property type="project" value="TreeGrafter"/>
</dbReference>
<dbReference type="PANTHER" id="PTHR38459:SF1">
    <property type="entry name" value="PROPHAGE BACTOPRENOL-LINKED GLUCOSE TRANSLOCASE HOMOLOG"/>
    <property type="match status" value="1"/>
</dbReference>
<feature type="transmembrane region" description="Helical" evidence="6">
    <location>
        <begin position="82"/>
        <end position="102"/>
    </location>
</feature>
<reference evidence="8 9" key="1">
    <citation type="journal article" date="2016" name="Nat. Commun.">
        <title>Thousands of microbial genomes shed light on interconnected biogeochemical processes in an aquifer system.</title>
        <authorList>
            <person name="Anantharaman K."/>
            <person name="Brown C.T."/>
            <person name="Hug L.A."/>
            <person name="Sharon I."/>
            <person name="Castelle C.J."/>
            <person name="Probst A.J."/>
            <person name="Thomas B.C."/>
            <person name="Singh A."/>
            <person name="Wilkins M.J."/>
            <person name="Karaoz U."/>
            <person name="Brodie E.L."/>
            <person name="Williams K.H."/>
            <person name="Hubbard S.S."/>
            <person name="Banfield J.F."/>
        </authorList>
    </citation>
    <scope>NUCLEOTIDE SEQUENCE [LARGE SCALE GENOMIC DNA]</scope>
</reference>
<evidence type="ECO:0000313" key="9">
    <source>
        <dbReference type="Proteomes" id="UP000177372"/>
    </source>
</evidence>
<comment type="subcellular location">
    <subcellularLocation>
        <location evidence="1">Membrane</location>
        <topology evidence="1">Multi-pass membrane protein</topology>
    </subcellularLocation>
</comment>
<keyword evidence="4 6" id="KW-1133">Transmembrane helix</keyword>
<evidence type="ECO:0000256" key="1">
    <source>
        <dbReference type="ARBA" id="ARBA00004141"/>
    </source>
</evidence>
<comment type="similarity">
    <text evidence="2">Belongs to the GtrA family.</text>
</comment>
<accession>A0A1F6F2D9</accession>
<dbReference type="InterPro" id="IPR051401">
    <property type="entry name" value="GtrA_CellWall_Glycosyl"/>
</dbReference>
<protein>
    <recommendedName>
        <fullName evidence="7">GtrA/DPMS transmembrane domain-containing protein</fullName>
    </recommendedName>
</protein>
<dbReference type="InterPro" id="IPR007267">
    <property type="entry name" value="GtrA_DPMS_TM"/>
</dbReference>
<sequence>MQFLATWFSADTVRIVRFLISGGTAAATNLSILYVLTEFFGVWYLFSSVIAVSFAWVVSFTLQKFWTFENRSLERVHVQAPLHLTVSLASIVVNTAALFVFVEYLHVWYFTAQVVVGVLIAFVNYFVYKRYIFI</sequence>
<dbReference type="PANTHER" id="PTHR38459">
    <property type="entry name" value="PROPHAGE BACTOPRENOL-LINKED GLUCOSE TRANSLOCASE HOMOLOG"/>
    <property type="match status" value="1"/>
</dbReference>
<evidence type="ECO:0000256" key="6">
    <source>
        <dbReference type="SAM" id="Phobius"/>
    </source>
</evidence>
<dbReference type="GO" id="GO:0000271">
    <property type="term" value="P:polysaccharide biosynthetic process"/>
    <property type="evidence" value="ECO:0007669"/>
    <property type="project" value="InterPro"/>
</dbReference>
<evidence type="ECO:0000256" key="4">
    <source>
        <dbReference type="ARBA" id="ARBA00022989"/>
    </source>
</evidence>
<name>A0A1F6F2D9_9BACT</name>
<evidence type="ECO:0000259" key="7">
    <source>
        <dbReference type="Pfam" id="PF04138"/>
    </source>
</evidence>
<comment type="caution">
    <text evidence="8">The sequence shown here is derived from an EMBL/GenBank/DDBJ whole genome shotgun (WGS) entry which is preliminary data.</text>
</comment>
<feature type="transmembrane region" description="Helical" evidence="6">
    <location>
        <begin position="108"/>
        <end position="128"/>
    </location>
</feature>
<dbReference type="Proteomes" id="UP000177372">
    <property type="component" value="Unassembled WGS sequence"/>
</dbReference>
<evidence type="ECO:0000256" key="5">
    <source>
        <dbReference type="ARBA" id="ARBA00023136"/>
    </source>
</evidence>
<proteinExistence type="inferred from homology"/>
<feature type="transmembrane region" description="Helical" evidence="6">
    <location>
        <begin position="42"/>
        <end position="62"/>
    </location>
</feature>
<evidence type="ECO:0000256" key="3">
    <source>
        <dbReference type="ARBA" id="ARBA00022692"/>
    </source>
</evidence>
<dbReference type="STRING" id="1798512.A3A39_03015"/>
<evidence type="ECO:0000313" key="8">
    <source>
        <dbReference type="EMBL" id="OGG80036.1"/>
    </source>
</evidence>
<keyword evidence="5 6" id="KW-0472">Membrane</keyword>